<feature type="region of interest" description="Disordered" evidence="4">
    <location>
        <begin position="25"/>
        <end position="44"/>
    </location>
</feature>
<accession>A0A9W8N8B5</accession>
<evidence type="ECO:0000313" key="6">
    <source>
        <dbReference type="Proteomes" id="UP001148614"/>
    </source>
</evidence>
<proteinExistence type="inferred from homology"/>
<dbReference type="GO" id="GO:0006368">
    <property type="term" value="P:transcription elongation by RNA polymerase II"/>
    <property type="evidence" value="ECO:0007669"/>
    <property type="project" value="InterPro"/>
</dbReference>
<dbReference type="InterPro" id="IPR007133">
    <property type="entry name" value="RNA_pol_II-assoc_Paf1"/>
</dbReference>
<feature type="region of interest" description="Disordered" evidence="4">
    <location>
        <begin position="425"/>
        <end position="482"/>
    </location>
</feature>
<feature type="compositionally biased region" description="Basic and acidic residues" evidence="4">
    <location>
        <begin position="448"/>
        <end position="463"/>
    </location>
</feature>
<keyword evidence="6" id="KW-1185">Reference proteome</keyword>
<feature type="region of interest" description="Disordered" evidence="4">
    <location>
        <begin position="89"/>
        <end position="108"/>
    </location>
</feature>
<dbReference type="GO" id="GO:0000993">
    <property type="term" value="F:RNA polymerase II complex binding"/>
    <property type="evidence" value="ECO:0007669"/>
    <property type="project" value="TreeGrafter"/>
</dbReference>
<comment type="subcellular location">
    <subcellularLocation>
        <location evidence="1">Nucleus</location>
    </subcellularLocation>
</comment>
<dbReference type="Proteomes" id="UP001148614">
    <property type="component" value="Unassembled WGS sequence"/>
</dbReference>
<dbReference type="EMBL" id="JANPWZ010001872">
    <property type="protein sequence ID" value="KAJ3562643.1"/>
    <property type="molecule type" value="Genomic_DNA"/>
</dbReference>
<keyword evidence="3" id="KW-0539">Nucleus</keyword>
<name>A0A9W8N8B5_9PEZI</name>
<dbReference type="AlphaFoldDB" id="A0A9W8N8B5"/>
<reference evidence="5" key="1">
    <citation type="submission" date="2022-07" db="EMBL/GenBank/DDBJ databases">
        <title>Genome Sequence of Xylaria arbuscula.</title>
        <authorList>
            <person name="Buettner E."/>
        </authorList>
    </citation>
    <scope>NUCLEOTIDE SEQUENCE</scope>
    <source>
        <strain evidence="5">VT107</strain>
    </source>
</reference>
<protein>
    <submittedName>
        <fullName evidence="5">Uncharacterized protein</fullName>
    </submittedName>
</protein>
<dbReference type="PANTHER" id="PTHR23188">
    <property type="entry name" value="RNA POLYMERASE II-ASSOCIATED FACTOR 1 HOMOLOG"/>
    <property type="match status" value="1"/>
</dbReference>
<comment type="similarity">
    <text evidence="2">Belongs to the PAF1 family.</text>
</comment>
<organism evidence="5 6">
    <name type="scientific">Xylaria arbuscula</name>
    <dbReference type="NCBI Taxonomy" id="114810"/>
    <lineage>
        <taxon>Eukaryota</taxon>
        <taxon>Fungi</taxon>
        <taxon>Dikarya</taxon>
        <taxon>Ascomycota</taxon>
        <taxon>Pezizomycotina</taxon>
        <taxon>Sordariomycetes</taxon>
        <taxon>Xylariomycetidae</taxon>
        <taxon>Xylariales</taxon>
        <taxon>Xylariaceae</taxon>
        <taxon>Xylaria</taxon>
    </lineage>
</organism>
<feature type="compositionally biased region" description="Acidic residues" evidence="4">
    <location>
        <begin position="469"/>
        <end position="482"/>
    </location>
</feature>
<gene>
    <name evidence="5" type="ORF">NPX13_g8486</name>
</gene>
<dbReference type="GO" id="GO:0003682">
    <property type="term" value="F:chromatin binding"/>
    <property type="evidence" value="ECO:0007669"/>
    <property type="project" value="TreeGrafter"/>
</dbReference>
<evidence type="ECO:0000256" key="3">
    <source>
        <dbReference type="ARBA" id="ARBA00023242"/>
    </source>
</evidence>
<dbReference type="GO" id="GO:0016593">
    <property type="term" value="C:Cdc73/Paf1 complex"/>
    <property type="evidence" value="ECO:0007669"/>
    <property type="project" value="InterPro"/>
</dbReference>
<comment type="caution">
    <text evidence="5">The sequence shown here is derived from an EMBL/GenBank/DDBJ whole genome shotgun (WGS) entry which is preliminary data.</text>
</comment>
<evidence type="ECO:0000313" key="5">
    <source>
        <dbReference type="EMBL" id="KAJ3562643.1"/>
    </source>
</evidence>
<sequence length="482" mass="53958">MASSSRSGGEHRPVHQDYVARIRYSNALPPPPNPPKLLDIPNTGLASGQYTAPGFASRLAREQPLNIEADGELGMPLDLVGMPGVFDGDESSIQASSKTPSLHSLHPQDRALVRPLQTLGKPKTADAAVSFLRRTEYISSVTAKTKHDAGPLRSLNPSALRRPAKRPSPEPDKDSPAYVKRKIDQSFSVAAAHVKDKNRVKHPTKRSLKLVDSYPMIPDLEAFPDYGGYFTIKFTNNPVPASGVYDKRLLNAVIKPGTLPEEVETSFKLAKQAHERDPENNPKPTNPQTYNYFLSDSLETSEKFDERFDTLNPERDNDELYTSKNSNGHGCFQFRFVRTYETKDEVELDNATKYDEELLIAFNNDEMVDQKAVYYSPVMHRVIMRPQRSKTIHRNAGLAEDVEEIPDRLAVTVSDYDEKTRSIVDKWKTDPYKDPFPTEQAEGEDEGEKPQQEEEAADAHSEGDAAQPDSDEDQDAEGDEEE</sequence>
<feature type="region of interest" description="Disordered" evidence="4">
    <location>
        <begin position="142"/>
        <end position="177"/>
    </location>
</feature>
<dbReference type="PANTHER" id="PTHR23188:SF12">
    <property type="entry name" value="RNA POLYMERASE II-ASSOCIATED FACTOR 1 HOMOLOG"/>
    <property type="match status" value="1"/>
</dbReference>
<evidence type="ECO:0000256" key="4">
    <source>
        <dbReference type="SAM" id="MobiDB-lite"/>
    </source>
</evidence>
<dbReference type="VEuPathDB" id="FungiDB:F4678DRAFT_439909"/>
<dbReference type="Pfam" id="PF03985">
    <property type="entry name" value="Paf1"/>
    <property type="match status" value="1"/>
</dbReference>
<evidence type="ECO:0000256" key="1">
    <source>
        <dbReference type="ARBA" id="ARBA00004123"/>
    </source>
</evidence>
<evidence type="ECO:0000256" key="2">
    <source>
        <dbReference type="ARBA" id="ARBA00007560"/>
    </source>
</evidence>
<feature type="compositionally biased region" description="Polar residues" evidence="4">
    <location>
        <begin position="91"/>
        <end position="102"/>
    </location>
</feature>